<sequence length="129" mass="14496">MRTSNIGFVMLLGMINFHGGLTAVYDVCQFGCNEMIDYSDISENEIISNPSEIPEPMRTAIYICKSSCTFEEYLRCTESCRKVYASSEHKLTMCLPQCSSYAVIRCQDDCEFGATPCSGDCKKLYGKQE</sequence>
<feature type="chain" id="PRO_5020352325" evidence="1">
    <location>
        <begin position="23"/>
        <end position="129"/>
    </location>
</feature>
<dbReference type="EMBL" id="SJOL01004822">
    <property type="protein sequence ID" value="TGZ71180.1"/>
    <property type="molecule type" value="Genomic_DNA"/>
</dbReference>
<keyword evidence="3" id="KW-1185">Reference proteome</keyword>
<proteinExistence type="predicted"/>
<evidence type="ECO:0000256" key="1">
    <source>
        <dbReference type="SAM" id="SignalP"/>
    </source>
</evidence>
<dbReference type="Proteomes" id="UP000308267">
    <property type="component" value="Unassembled WGS sequence"/>
</dbReference>
<dbReference type="OrthoDB" id="10347476at2759"/>
<evidence type="ECO:0000313" key="3">
    <source>
        <dbReference type="Proteomes" id="UP000308267"/>
    </source>
</evidence>
<keyword evidence="1" id="KW-0732">Signal</keyword>
<accession>A0A4S2M4D1</accession>
<organism evidence="2 3">
    <name type="scientific">Opisthorchis felineus</name>
    <dbReference type="NCBI Taxonomy" id="147828"/>
    <lineage>
        <taxon>Eukaryota</taxon>
        <taxon>Metazoa</taxon>
        <taxon>Spiralia</taxon>
        <taxon>Lophotrochozoa</taxon>
        <taxon>Platyhelminthes</taxon>
        <taxon>Trematoda</taxon>
        <taxon>Digenea</taxon>
        <taxon>Opisthorchiida</taxon>
        <taxon>Opisthorchiata</taxon>
        <taxon>Opisthorchiidae</taxon>
        <taxon>Opisthorchis</taxon>
    </lineage>
</organism>
<protein>
    <submittedName>
        <fullName evidence="2">Uncharacterized protein</fullName>
    </submittedName>
</protein>
<gene>
    <name evidence="2" type="ORF">CRM22_002779</name>
</gene>
<evidence type="ECO:0000313" key="2">
    <source>
        <dbReference type="EMBL" id="TGZ71180.1"/>
    </source>
</evidence>
<dbReference type="AlphaFoldDB" id="A0A4S2M4D1"/>
<feature type="signal peptide" evidence="1">
    <location>
        <begin position="1"/>
        <end position="22"/>
    </location>
</feature>
<comment type="caution">
    <text evidence="2">The sequence shown here is derived from an EMBL/GenBank/DDBJ whole genome shotgun (WGS) entry which is preliminary data.</text>
</comment>
<name>A0A4S2M4D1_OPIFE</name>
<reference evidence="2 3" key="1">
    <citation type="journal article" date="2019" name="BMC Genomics">
        <title>New insights from Opisthorchis felineus genome: update on genomics of the epidemiologically important liver flukes.</title>
        <authorList>
            <person name="Ershov N.I."/>
            <person name="Mordvinov V.A."/>
            <person name="Prokhortchouk E.B."/>
            <person name="Pakharukova M.Y."/>
            <person name="Gunbin K.V."/>
            <person name="Ustyantsev K."/>
            <person name="Genaev M.A."/>
            <person name="Blinov A.G."/>
            <person name="Mazur A."/>
            <person name="Boulygina E."/>
            <person name="Tsygankova S."/>
            <person name="Khrameeva E."/>
            <person name="Chekanov N."/>
            <person name="Fan G."/>
            <person name="Xiao A."/>
            <person name="Zhang H."/>
            <person name="Xu X."/>
            <person name="Yang H."/>
            <person name="Solovyev V."/>
            <person name="Lee S.M."/>
            <person name="Liu X."/>
            <person name="Afonnikov D.A."/>
            <person name="Skryabin K.G."/>
        </authorList>
    </citation>
    <scope>NUCLEOTIDE SEQUENCE [LARGE SCALE GENOMIC DNA]</scope>
    <source>
        <strain evidence="2">AK-0245</strain>
        <tissue evidence="2">Whole organism</tissue>
    </source>
</reference>